<sequence length="244" mass="26906">MNKIISSAFVSCVVFCSILFANTGAQAGKECIGSAVCHAIVLVTEGEKYNAVEATLKFPTADLGNGNPDDRYMNFYVGLDGIQNKATGCEGGYSYSFKQSPGKYTTKPVWRTFLNCGGDKNDGQVVPNPSQPVRLKLVNHLNGKASLYINEKETHTVNTSLMEPAPAKVVYAVLDRTQQLAWKDAAFTQIKVCNQNCARGNPFKTALKLVMREETWNRNSPLAPRIKFLWDGKTTSLRGERIKQ</sequence>
<gene>
    <name evidence="2" type="ORF">H6G43_20100</name>
</gene>
<dbReference type="RefSeq" id="WP_190385932.1">
    <property type="nucleotide sequence ID" value="NZ_JACJTM010000093.1"/>
</dbReference>
<keyword evidence="1" id="KW-0732">Signal</keyword>
<accession>A0ABR8IVP9</accession>
<evidence type="ECO:0000313" key="2">
    <source>
        <dbReference type="EMBL" id="MBD2687452.1"/>
    </source>
</evidence>
<feature type="chain" id="PRO_5046697521" evidence="1">
    <location>
        <begin position="22"/>
        <end position="244"/>
    </location>
</feature>
<dbReference type="Pfam" id="PF01828">
    <property type="entry name" value="Peptidase_A4"/>
    <property type="match status" value="1"/>
</dbReference>
<comment type="caution">
    <text evidence="2">The sequence shown here is derived from an EMBL/GenBank/DDBJ whole genome shotgun (WGS) entry which is preliminary data.</text>
</comment>
<dbReference type="EMBL" id="JACJTM010000093">
    <property type="protein sequence ID" value="MBD2687452.1"/>
    <property type="molecule type" value="Genomic_DNA"/>
</dbReference>
<evidence type="ECO:0000313" key="3">
    <source>
        <dbReference type="Proteomes" id="UP000660270"/>
    </source>
</evidence>
<feature type="signal peptide" evidence="1">
    <location>
        <begin position="1"/>
        <end position="21"/>
    </location>
</feature>
<dbReference type="GeneID" id="78217883"/>
<keyword evidence="3" id="KW-1185">Reference proteome</keyword>
<evidence type="ECO:0000256" key="1">
    <source>
        <dbReference type="SAM" id="SignalP"/>
    </source>
</evidence>
<proteinExistence type="predicted"/>
<reference evidence="2 3" key="1">
    <citation type="journal article" date="2020" name="ISME J.">
        <title>Comparative genomics reveals insights into cyanobacterial evolution and habitat adaptation.</title>
        <authorList>
            <person name="Chen M.Y."/>
            <person name="Teng W.K."/>
            <person name="Zhao L."/>
            <person name="Hu C.X."/>
            <person name="Zhou Y.K."/>
            <person name="Han B.P."/>
            <person name="Song L.R."/>
            <person name="Shu W.S."/>
        </authorList>
    </citation>
    <scope>NUCLEOTIDE SEQUENCE [LARGE SCALE GENOMIC DNA]</scope>
    <source>
        <strain evidence="2 3">FACHB-1249</strain>
    </source>
</reference>
<organism evidence="2 3">
    <name type="scientific">Aphanizomenon flos-aquae FACHB-1249</name>
    <dbReference type="NCBI Taxonomy" id="2692889"/>
    <lineage>
        <taxon>Bacteria</taxon>
        <taxon>Bacillati</taxon>
        <taxon>Cyanobacteriota</taxon>
        <taxon>Cyanophyceae</taxon>
        <taxon>Nostocales</taxon>
        <taxon>Aphanizomenonaceae</taxon>
        <taxon>Aphanizomenon</taxon>
    </lineage>
</organism>
<dbReference type="Proteomes" id="UP000660270">
    <property type="component" value="Unassembled WGS sequence"/>
</dbReference>
<protein>
    <submittedName>
        <fullName evidence="2">Uncharacterized protein</fullName>
    </submittedName>
</protein>
<dbReference type="InterPro" id="IPR000250">
    <property type="entry name" value="Peptidase_G1"/>
</dbReference>
<name>A0ABR8IVP9_APHFL</name>